<dbReference type="Pfam" id="PF01926">
    <property type="entry name" value="MMR_HSR1"/>
    <property type="match status" value="1"/>
</dbReference>
<evidence type="ECO:0000256" key="1">
    <source>
        <dbReference type="SAM" id="Coils"/>
    </source>
</evidence>
<gene>
    <name evidence="4" type="ORF">D9611_011425</name>
</gene>
<reference evidence="4 5" key="1">
    <citation type="journal article" date="2020" name="ISME J.">
        <title>Uncovering the hidden diversity of litter-decomposition mechanisms in mushroom-forming fungi.</title>
        <authorList>
            <person name="Floudas D."/>
            <person name="Bentzer J."/>
            <person name="Ahren D."/>
            <person name="Johansson T."/>
            <person name="Persson P."/>
            <person name="Tunlid A."/>
        </authorList>
    </citation>
    <scope>NUCLEOTIDE SEQUENCE [LARGE SCALE GENOMIC DNA]</scope>
    <source>
        <strain evidence="4 5">CBS 175.51</strain>
    </source>
</reference>
<accession>A0A8H5CE28</accession>
<keyword evidence="1" id="KW-0175">Coiled coil</keyword>
<evidence type="ECO:0000259" key="3">
    <source>
        <dbReference type="Pfam" id="PF01926"/>
    </source>
</evidence>
<organism evidence="4 5">
    <name type="scientific">Ephemerocybe angulata</name>
    <dbReference type="NCBI Taxonomy" id="980116"/>
    <lineage>
        <taxon>Eukaryota</taxon>
        <taxon>Fungi</taxon>
        <taxon>Dikarya</taxon>
        <taxon>Basidiomycota</taxon>
        <taxon>Agaricomycotina</taxon>
        <taxon>Agaricomycetes</taxon>
        <taxon>Agaricomycetidae</taxon>
        <taxon>Agaricales</taxon>
        <taxon>Agaricineae</taxon>
        <taxon>Psathyrellaceae</taxon>
        <taxon>Ephemerocybe</taxon>
    </lineage>
</organism>
<evidence type="ECO:0000313" key="4">
    <source>
        <dbReference type="EMBL" id="KAF5339549.1"/>
    </source>
</evidence>
<feature type="domain" description="G" evidence="3">
    <location>
        <begin position="13"/>
        <end position="74"/>
    </location>
</feature>
<dbReference type="InterPro" id="IPR027417">
    <property type="entry name" value="P-loop_NTPase"/>
</dbReference>
<proteinExistence type="predicted"/>
<feature type="coiled-coil region" evidence="1">
    <location>
        <begin position="303"/>
        <end position="368"/>
    </location>
</feature>
<comment type="caution">
    <text evidence="4">The sequence shown here is derived from an EMBL/GenBank/DDBJ whole genome shotgun (WGS) entry which is preliminary data.</text>
</comment>
<dbReference type="GO" id="GO:0005525">
    <property type="term" value="F:GTP binding"/>
    <property type="evidence" value="ECO:0007669"/>
    <property type="project" value="InterPro"/>
</dbReference>
<evidence type="ECO:0000313" key="5">
    <source>
        <dbReference type="Proteomes" id="UP000541558"/>
    </source>
</evidence>
<sequence>MARGLTVHALTSVIGPSGSGKSTFINTILGSDVAPVGSEVDSCTDHIEEYHYALPSGKTVVFVDTPGFDGHFPEGKSLSREDVFGMVSDVASSRKSPISYVFFIQGVIGDGLMETFEGRAKRVFDALCSGTGIVVITTFWDLASAEDSGSGLTDDEANEVEQALYTGSSLLERLRDQDDSSLNVVSFHRSGLAPDQDNPVANYISPKEFILKLFDEFNADSGAERHPKITPPSPSKTLSPGQSVLQLAVDSESNTGSPKTSVPESPRAVMDLPSPPQNHEAPSATTDELIGAENADGRFSEDSADLQAEKDDLARVLAEAQLESAQKANEIESLTREKDTLSLRLRELSSIQAERDQASAESDQLRSQNLAVTQELKETVASSDEERARHSEELASIRLEKEETARSLAEAKSLLADKAAELAKERDEHGVRLKKKTEELAALRAELDGLSADSELIRTQNQRLEHELKGALASIKEESARHAEERLRFQAEKENLEQELAEAKELVQDDSFTIELMSELEDVRDERDALSTQCDELRKEKAKLDQDLKTALACVAEAEKLRPELECLRVRGQQLVQQSEEADQRIFKFRERQTDKRWVAARLEELMLEERLTKEIESLAAQEKTLDMQISLVEPDEGQEEEGDMLFSMFGDTLSSLRQGLVEEKDIVTKSLVSKGQELEEAKVRMKEMDS</sequence>
<feature type="coiled-coil region" evidence="1">
    <location>
        <begin position="408"/>
        <end position="547"/>
    </location>
</feature>
<evidence type="ECO:0000256" key="2">
    <source>
        <dbReference type="SAM" id="MobiDB-lite"/>
    </source>
</evidence>
<dbReference type="EMBL" id="JAACJK010000007">
    <property type="protein sequence ID" value="KAF5339549.1"/>
    <property type="molecule type" value="Genomic_DNA"/>
</dbReference>
<dbReference type="Proteomes" id="UP000541558">
    <property type="component" value="Unassembled WGS sequence"/>
</dbReference>
<dbReference type="OrthoDB" id="3011850at2759"/>
<dbReference type="Gene3D" id="3.40.50.300">
    <property type="entry name" value="P-loop containing nucleotide triphosphate hydrolases"/>
    <property type="match status" value="1"/>
</dbReference>
<name>A0A8H5CE28_9AGAR</name>
<dbReference type="SUPFAM" id="SSF52540">
    <property type="entry name" value="P-loop containing nucleoside triphosphate hydrolases"/>
    <property type="match status" value="1"/>
</dbReference>
<dbReference type="InterPro" id="IPR006073">
    <property type="entry name" value="GTP-bd"/>
</dbReference>
<keyword evidence="5" id="KW-1185">Reference proteome</keyword>
<dbReference type="AlphaFoldDB" id="A0A8H5CE28"/>
<feature type="compositionally biased region" description="Polar residues" evidence="2">
    <location>
        <begin position="235"/>
        <end position="263"/>
    </location>
</feature>
<feature type="region of interest" description="Disordered" evidence="2">
    <location>
        <begin position="222"/>
        <end position="284"/>
    </location>
</feature>
<protein>
    <recommendedName>
        <fullName evidence="3">G domain-containing protein</fullName>
    </recommendedName>
</protein>